<dbReference type="RefSeq" id="WP_110132010.1">
    <property type="nucleotide sequence ID" value="NZ_QHJQ01000012.1"/>
</dbReference>
<dbReference type="GO" id="GO:0005829">
    <property type="term" value="C:cytosol"/>
    <property type="evidence" value="ECO:0007669"/>
    <property type="project" value="TreeGrafter"/>
</dbReference>
<dbReference type="PANTHER" id="PTHR46969">
    <property type="entry name" value="BIFUNCTIONAL PROTEIN HLDE"/>
    <property type="match status" value="1"/>
</dbReference>
<dbReference type="Proteomes" id="UP000247099">
    <property type="component" value="Unassembled WGS sequence"/>
</dbReference>
<keyword evidence="1" id="KW-0808">Transferase</keyword>
<evidence type="ECO:0000256" key="2">
    <source>
        <dbReference type="ARBA" id="ARBA00022777"/>
    </source>
</evidence>
<evidence type="ECO:0000313" key="4">
    <source>
        <dbReference type="EMBL" id="PXA03100.1"/>
    </source>
</evidence>
<accession>A0A317ZDG8</accession>
<dbReference type="CDD" id="cd01172">
    <property type="entry name" value="RfaE_like"/>
    <property type="match status" value="1"/>
</dbReference>
<proteinExistence type="predicted"/>
<dbReference type="InterPro" id="IPR029056">
    <property type="entry name" value="Ribokinase-like"/>
</dbReference>
<name>A0A317ZDG8_9BACT</name>
<reference evidence="4 5" key="1">
    <citation type="submission" date="2018-05" db="EMBL/GenBank/DDBJ databases">
        <title>Coraliomargarita sinensis sp. nov., isolated from a marine solar saltern.</title>
        <authorList>
            <person name="Zhou L.Y."/>
        </authorList>
    </citation>
    <scope>NUCLEOTIDE SEQUENCE [LARGE SCALE GENOMIC DNA]</scope>
    <source>
        <strain evidence="4 5">WN38</strain>
    </source>
</reference>
<dbReference type="SUPFAM" id="SSF53613">
    <property type="entry name" value="Ribokinase-like"/>
    <property type="match status" value="1"/>
</dbReference>
<dbReference type="OrthoDB" id="9802794at2"/>
<sequence>MDIQNTLKKLPDLNVLVIGDIMLDHYIMGDATRISPEAPVPVVSVASDRYVPGGAANVANNLAGLGIRPTILGSYSDDHECLRLRELLAGKQIKLSALGQKQNIPTILKTRVVVQRQQLCRIDREGKASDYALDHLFDSKEFNELIGAADAILLSDYAKGVINDGLLQRIRSEFANKATSPLLVIDPKPKRHLDLQGLGLMTPNRAEALQMAGFDNSPDADFDDTAVCDAIFRKYGPEKLVITLGADGMLLGEAGRIIGRMTTEAREVFDVSGAGDTVIAVLTAALAAGESLEDAAALANKAAGIVVGHLGTAPISSAELLAKRPN</sequence>
<dbReference type="AlphaFoldDB" id="A0A317ZDG8"/>
<comment type="caution">
    <text evidence="4">The sequence shown here is derived from an EMBL/GenBank/DDBJ whole genome shotgun (WGS) entry which is preliminary data.</text>
</comment>
<protein>
    <recommendedName>
        <fullName evidence="3">Carbohydrate kinase PfkB domain-containing protein</fullName>
    </recommendedName>
</protein>
<evidence type="ECO:0000313" key="5">
    <source>
        <dbReference type="Proteomes" id="UP000247099"/>
    </source>
</evidence>
<dbReference type="InterPro" id="IPR011913">
    <property type="entry name" value="RfaE_dom_I"/>
</dbReference>
<dbReference type="GO" id="GO:0033785">
    <property type="term" value="F:heptose 7-phosphate kinase activity"/>
    <property type="evidence" value="ECO:0007669"/>
    <property type="project" value="TreeGrafter"/>
</dbReference>
<dbReference type="FunCoup" id="A0A317ZDG8">
    <property type="interactions" value="243"/>
</dbReference>
<dbReference type="PANTHER" id="PTHR46969:SF1">
    <property type="entry name" value="BIFUNCTIONAL PROTEIN HLDE"/>
    <property type="match status" value="1"/>
</dbReference>
<dbReference type="GO" id="GO:0033786">
    <property type="term" value="F:heptose-1-phosphate adenylyltransferase activity"/>
    <property type="evidence" value="ECO:0007669"/>
    <property type="project" value="TreeGrafter"/>
</dbReference>
<dbReference type="GO" id="GO:0016773">
    <property type="term" value="F:phosphotransferase activity, alcohol group as acceptor"/>
    <property type="evidence" value="ECO:0007669"/>
    <property type="project" value="InterPro"/>
</dbReference>
<dbReference type="Gene3D" id="3.40.1190.20">
    <property type="match status" value="1"/>
</dbReference>
<dbReference type="Pfam" id="PF00294">
    <property type="entry name" value="PfkB"/>
    <property type="match status" value="1"/>
</dbReference>
<organism evidence="4 5">
    <name type="scientific">Coraliomargarita sinensis</name>
    <dbReference type="NCBI Taxonomy" id="2174842"/>
    <lineage>
        <taxon>Bacteria</taxon>
        <taxon>Pseudomonadati</taxon>
        <taxon>Verrucomicrobiota</taxon>
        <taxon>Opitutia</taxon>
        <taxon>Puniceicoccales</taxon>
        <taxon>Coraliomargaritaceae</taxon>
        <taxon>Coraliomargarita</taxon>
    </lineage>
</organism>
<dbReference type="InterPro" id="IPR011611">
    <property type="entry name" value="PfkB_dom"/>
</dbReference>
<dbReference type="EMBL" id="QHJQ01000012">
    <property type="protein sequence ID" value="PXA03100.1"/>
    <property type="molecule type" value="Genomic_DNA"/>
</dbReference>
<feature type="domain" description="Carbohydrate kinase PfkB" evidence="3">
    <location>
        <begin position="14"/>
        <end position="314"/>
    </location>
</feature>
<evidence type="ECO:0000256" key="1">
    <source>
        <dbReference type="ARBA" id="ARBA00022679"/>
    </source>
</evidence>
<dbReference type="InParanoid" id="A0A317ZDG8"/>
<keyword evidence="2" id="KW-0418">Kinase</keyword>
<gene>
    <name evidence="4" type="ORF">DDZ13_13610</name>
</gene>
<keyword evidence="5" id="KW-1185">Reference proteome</keyword>
<evidence type="ECO:0000259" key="3">
    <source>
        <dbReference type="Pfam" id="PF00294"/>
    </source>
</evidence>